<keyword evidence="3" id="KW-0949">S-adenosyl-L-methionine</keyword>
<dbReference type="HOGENOM" id="CLU_069129_4_0_2"/>
<dbReference type="GO" id="GO:0008168">
    <property type="term" value="F:methyltransferase activity"/>
    <property type="evidence" value="ECO:0007669"/>
    <property type="project" value="UniProtKB-KW"/>
</dbReference>
<keyword evidence="2" id="KW-0808">Transferase</keyword>
<evidence type="ECO:0000256" key="4">
    <source>
        <dbReference type="ARBA" id="ARBA00023098"/>
    </source>
</evidence>
<dbReference type="Gene3D" id="3.40.50.150">
    <property type="entry name" value="Vaccinia Virus protein VP39"/>
    <property type="match status" value="1"/>
</dbReference>
<evidence type="ECO:0000259" key="5">
    <source>
        <dbReference type="Pfam" id="PF13649"/>
    </source>
</evidence>
<dbReference type="AlphaFoldDB" id="V5TKF5"/>
<sequence length="258" mass="29175">MRPSHRDERMDLAKDFFDEWAGFYDANYEDQEIGDVEFYVDLAAETDGPVLEVGCGTGRIYLELLRAGVDADGIDISAEMLEVLEQKADEAGLTPAVRQADMTDFATSRKYELIIVPFRTFLHNVTVAEQKAALRQFREALAPDGRLALNFFVPSFDLISQSYDEPQTQSVTYQGEEYVVTNISRLVDEVAQTVETERTIAHDGDVVRRATFQLALLSKSEFELLLETTGWSDWTGYGGFDWQPLKDGAKEMVWVVEK</sequence>
<reference evidence="6 7" key="1">
    <citation type="journal article" date="2014" name="Genome Announc.">
        <title>Complete Genome Sequence of the Extremely Halophilic Archaeon Haloarcula hispanica Strain N601.</title>
        <authorList>
            <person name="Ding J.Y."/>
            <person name="Chiang P.W."/>
            <person name="Hong M.J."/>
            <person name="Dyall-Smith M."/>
            <person name="Tang S.L."/>
        </authorList>
    </citation>
    <scope>NUCLEOTIDE SEQUENCE [LARGE SCALE GENOMIC DNA]</scope>
    <source>
        <strain evidence="6 7">N601</strain>
    </source>
</reference>
<dbReference type="CDD" id="cd02440">
    <property type="entry name" value="AdoMet_MTases"/>
    <property type="match status" value="1"/>
</dbReference>
<keyword evidence="1 6" id="KW-0489">Methyltransferase</keyword>
<organism evidence="6 7">
    <name type="scientific">Haloarcula hispanica N601</name>
    <dbReference type="NCBI Taxonomy" id="1417673"/>
    <lineage>
        <taxon>Archaea</taxon>
        <taxon>Methanobacteriati</taxon>
        <taxon>Methanobacteriota</taxon>
        <taxon>Stenosarchaea group</taxon>
        <taxon>Halobacteria</taxon>
        <taxon>Halobacteriales</taxon>
        <taxon>Haloarculaceae</taxon>
        <taxon>Haloarcula</taxon>
    </lineage>
</organism>
<dbReference type="GO" id="GO:0032259">
    <property type="term" value="P:methylation"/>
    <property type="evidence" value="ECO:0007669"/>
    <property type="project" value="UniProtKB-KW"/>
</dbReference>
<protein>
    <submittedName>
        <fullName evidence="6">Methylase</fullName>
    </submittedName>
</protein>
<evidence type="ECO:0000256" key="2">
    <source>
        <dbReference type="ARBA" id="ARBA00022679"/>
    </source>
</evidence>
<evidence type="ECO:0000256" key="3">
    <source>
        <dbReference type="ARBA" id="ARBA00022691"/>
    </source>
</evidence>
<keyword evidence="4" id="KW-0443">Lipid metabolism</keyword>
<keyword evidence="7" id="KW-1185">Reference proteome</keyword>
<name>V5TKF5_HALHI</name>
<dbReference type="Pfam" id="PF13649">
    <property type="entry name" value="Methyltransf_25"/>
    <property type="match status" value="1"/>
</dbReference>
<dbReference type="PANTHER" id="PTHR43667:SF1">
    <property type="entry name" value="CYCLOPROPANE-FATTY-ACYL-PHOSPHOLIPID SYNTHASE"/>
    <property type="match status" value="1"/>
</dbReference>
<dbReference type="KEGG" id="hhn:HISP_02865"/>
<accession>V5TKF5</accession>
<evidence type="ECO:0000313" key="7">
    <source>
        <dbReference type="Proteomes" id="UP000018572"/>
    </source>
</evidence>
<dbReference type="InterPro" id="IPR041698">
    <property type="entry name" value="Methyltransf_25"/>
</dbReference>
<dbReference type="InterPro" id="IPR050723">
    <property type="entry name" value="CFA/CMAS"/>
</dbReference>
<dbReference type="Proteomes" id="UP000018572">
    <property type="component" value="Chromosome 1"/>
</dbReference>
<dbReference type="GO" id="GO:0006629">
    <property type="term" value="P:lipid metabolic process"/>
    <property type="evidence" value="ECO:0007669"/>
    <property type="project" value="UniProtKB-KW"/>
</dbReference>
<evidence type="ECO:0000256" key="1">
    <source>
        <dbReference type="ARBA" id="ARBA00022603"/>
    </source>
</evidence>
<dbReference type="SUPFAM" id="SSF53335">
    <property type="entry name" value="S-adenosyl-L-methionine-dependent methyltransferases"/>
    <property type="match status" value="1"/>
</dbReference>
<dbReference type="InterPro" id="IPR029063">
    <property type="entry name" value="SAM-dependent_MTases_sf"/>
</dbReference>
<feature type="domain" description="Methyltransferase" evidence="5">
    <location>
        <begin position="50"/>
        <end position="145"/>
    </location>
</feature>
<dbReference type="EMBL" id="CP006884">
    <property type="protein sequence ID" value="AHB64989.1"/>
    <property type="molecule type" value="Genomic_DNA"/>
</dbReference>
<dbReference type="PANTHER" id="PTHR43667">
    <property type="entry name" value="CYCLOPROPANE-FATTY-ACYL-PHOSPHOLIPID SYNTHASE"/>
    <property type="match status" value="1"/>
</dbReference>
<evidence type="ECO:0000313" key="6">
    <source>
        <dbReference type="EMBL" id="AHB64989.1"/>
    </source>
</evidence>
<proteinExistence type="predicted"/>
<gene>
    <name evidence="6" type="ORF">HISP_02865</name>
</gene>